<evidence type="ECO:0000256" key="2">
    <source>
        <dbReference type="SAM" id="MobiDB-lite"/>
    </source>
</evidence>
<comment type="caution">
    <text evidence="3">The sequence shown here is derived from an EMBL/GenBank/DDBJ whole genome shotgun (WGS) entry which is preliminary data.</text>
</comment>
<dbReference type="EMBL" id="JBBXMP010000017">
    <property type="protein sequence ID" value="KAL0068603.1"/>
    <property type="molecule type" value="Genomic_DNA"/>
</dbReference>
<reference evidence="3 4" key="1">
    <citation type="submission" date="2024-05" db="EMBL/GenBank/DDBJ databases">
        <title>A draft genome resource for the thread blight pathogen Marasmius tenuissimus strain MS-2.</title>
        <authorList>
            <person name="Yulfo-Soto G.E."/>
            <person name="Baruah I.K."/>
            <person name="Amoako-Attah I."/>
            <person name="Bukari Y."/>
            <person name="Meinhardt L.W."/>
            <person name="Bailey B.A."/>
            <person name="Cohen S.P."/>
        </authorList>
    </citation>
    <scope>NUCLEOTIDE SEQUENCE [LARGE SCALE GENOMIC DNA]</scope>
    <source>
        <strain evidence="3 4">MS-2</strain>
    </source>
</reference>
<comment type="similarity">
    <text evidence="1">Belongs to the EXO5 family.</text>
</comment>
<evidence type="ECO:0000256" key="1">
    <source>
        <dbReference type="ARBA" id="ARBA00009797"/>
    </source>
</evidence>
<dbReference type="InterPro" id="IPR019190">
    <property type="entry name" value="EXOV"/>
</dbReference>
<organism evidence="3 4">
    <name type="scientific">Marasmius tenuissimus</name>
    <dbReference type="NCBI Taxonomy" id="585030"/>
    <lineage>
        <taxon>Eukaryota</taxon>
        <taxon>Fungi</taxon>
        <taxon>Dikarya</taxon>
        <taxon>Basidiomycota</taxon>
        <taxon>Agaricomycotina</taxon>
        <taxon>Agaricomycetes</taxon>
        <taxon>Agaricomycetidae</taxon>
        <taxon>Agaricales</taxon>
        <taxon>Marasmiineae</taxon>
        <taxon>Marasmiaceae</taxon>
        <taxon>Marasmius</taxon>
    </lineage>
</organism>
<protein>
    <recommendedName>
        <fullName evidence="5">Exonuclease V</fullName>
    </recommendedName>
</protein>
<feature type="compositionally biased region" description="Polar residues" evidence="2">
    <location>
        <begin position="499"/>
        <end position="509"/>
    </location>
</feature>
<feature type="region of interest" description="Disordered" evidence="2">
    <location>
        <begin position="464"/>
        <end position="544"/>
    </location>
</feature>
<feature type="compositionally biased region" description="Polar residues" evidence="2">
    <location>
        <begin position="464"/>
        <end position="486"/>
    </location>
</feature>
<gene>
    <name evidence="3" type="ORF">AAF712_004318</name>
</gene>
<dbReference type="Pfam" id="PF09810">
    <property type="entry name" value="Exo5"/>
    <property type="match status" value="2"/>
</dbReference>
<proteinExistence type="inferred from homology"/>
<evidence type="ECO:0000313" key="4">
    <source>
        <dbReference type="Proteomes" id="UP001437256"/>
    </source>
</evidence>
<feature type="region of interest" description="Disordered" evidence="2">
    <location>
        <begin position="231"/>
        <end position="265"/>
    </location>
</feature>
<dbReference type="PANTHER" id="PTHR14464">
    <property type="entry name" value="EXONUCLEASE V"/>
    <property type="match status" value="1"/>
</dbReference>
<dbReference type="Proteomes" id="UP001437256">
    <property type="component" value="Unassembled WGS sequence"/>
</dbReference>
<evidence type="ECO:0000313" key="3">
    <source>
        <dbReference type="EMBL" id="KAL0068603.1"/>
    </source>
</evidence>
<name>A0ABR3A4T5_9AGAR</name>
<dbReference type="PANTHER" id="PTHR14464:SF4">
    <property type="entry name" value="EXONUCLEASE V"/>
    <property type="match status" value="1"/>
</dbReference>
<evidence type="ECO:0008006" key="5">
    <source>
        <dbReference type="Google" id="ProtNLM"/>
    </source>
</evidence>
<keyword evidence="4" id="KW-1185">Reference proteome</keyword>
<sequence>MSSNAANPPDEYDDINDFAEWTPQDFELLDAQLAPSEPQGQPEIKIELDFGLFGVPDMIKPSPSCLRPPIRSKKGVILKADSPLQRFRRTRHLSVTDLVSPAWCEVQFDYGLRQGRHKKLEVRPDSFISKSGKEIKVEKKVAASNDVVLQKGKDVHKKLERELRPEEVIVTVATKEEGWGLRILDMISCFRALTIENIAREMPVFGVIEGHVVTGIIDEVLRNEIEPISLTSRKRSSRSNPNTPQKPKRSRTMPGPSAIEPEPSRPTLHAMTSLAANLTHTSATHSRAQKHYILHINDTKTRRSNTLPSDADALSSRLQLMTYHRLLSDLLSSYDFSSLWEKAQVNPSLKFSQPFISDAGLMVGAYAANIECLDDLTALWFSSLEELNVAHVDARLTLVYRSQEYLRNMRWNEKGKAGEEPAAVEVISAQEQADIDRAIEASLHSFQIEDQATSDVHDAHATTANVDESTSTLPAGQNLASTSSNEAESELSRALEQSLEPNGASTGNHMSRGAAPQDHDTRQPSSSGVVAGDSATEALPGSEHDASIIGTKEFLYCASLLDNHLLDIMRWWEGYREPKGVSLEQSWRCSKCEYKDGCEWREKKAREFVEGRRIGEVDKKVLSLGDQV</sequence>
<accession>A0ABR3A4T5</accession>